<sequence>MNRVSLTFFLLLIVFSAVGQTVGKDITIGQSIEYKSNILNRSVQVFLSHPDDFQTHPYPLAILLSAEPFDFRASILKNEFVTVGIESVDGKKDFLKEEGRKKYLTFILEELLPDMERQYKTSGVRMVSGHSMAGAMVLECFLNKPDHFSFYLATSPVLQLVDAKHINKIELKQNKALYFGMGRNENYPQLEQSNHAFHFLLDSLQIDYLHWKFDVLKDETHQTNAYTGFCKGYNFYRSFTTVPDSILGKNITEVQDFVSQVKEQMGISISIDENVLMPHLLLNLSNENYANVAESIKFISANNPELFKREMEIMLELAKQLRIKGGREMAYYTYQLIYDQTGSDEAKRNLEELKQGY</sequence>
<dbReference type="Pfam" id="PF00756">
    <property type="entry name" value="Esterase"/>
    <property type="match status" value="1"/>
</dbReference>
<protein>
    <recommendedName>
        <fullName evidence="3">Esterase</fullName>
    </recommendedName>
</protein>
<dbReference type="SUPFAM" id="SSF53474">
    <property type="entry name" value="alpha/beta-Hydrolases"/>
    <property type="match status" value="1"/>
</dbReference>
<dbReference type="InterPro" id="IPR050583">
    <property type="entry name" value="Mycobacterial_A85_antigen"/>
</dbReference>
<dbReference type="Proteomes" id="UP000708576">
    <property type="component" value="Unassembled WGS sequence"/>
</dbReference>
<comment type="caution">
    <text evidence="1">The sequence shown here is derived from an EMBL/GenBank/DDBJ whole genome shotgun (WGS) entry which is preliminary data.</text>
</comment>
<dbReference type="PANTHER" id="PTHR48098:SF6">
    <property type="entry name" value="FERRI-BACILLIBACTIN ESTERASE BESA"/>
    <property type="match status" value="1"/>
</dbReference>
<dbReference type="RefSeq" id="WP_212216041.1">
    <property type="nucleotide sequence ID" value="NZ_JAGUCO010000006.1"/>
</dbReference>
<dbReference type="PANTHER" id="PTHR48098">
    <property type="entry name" value="ENTEROCHELIN ESTERASE-RELATED"/>
    <property type="match status" value="1"/>
</dbReference>
<dbReference type="InterPro" id="IPR029058">
    <property type="entry name" value="AB_hydrolase_fold"/>
</dbReference>
<gene>
    <name evidence="1" type="ORF">KEM10_10960</name>
</gene>
<evidence type="ECO:0000313" key="1">
    <source>
        <dbReference type="EMBL" id="MBS2098799.1"/>
    </source>
</evidence>
<evidence type="ECO:0000313" key="2">
    <source>
        <dbReference type="Proteomes" id="UP000708576"/>
    </source>
</evidence>
<proteinExistence type="predicted"/>
<accession>A0ABS5JWE5</accession>
<keyword evidence="2" id="KW-1185">Reference proteome</keyword>
<dbReference type="EMBL" id="JAGUCO010000006">
    <property type="protein sequence ID" value="MBS2098799.1"/>
    <property type="molecule type" value="Genomic_DNA"/>
</dbReference>
<name>A0ABS5JWE5_9BACT</name>
<organism evidence="1 2">
    <name type="scientific">Carboxylicivirga linearis</name>
    <dbReference type="NCBI Taxonomy" id="1628157"/>
    <lineage>
        <taxon>Bacteria</taxon>
        <taxon>Pseudomonadati</taxon>
        <taxon>Bacteroidota</taxon>
        <taxon>Bacteroidia</taxon>
        <taxon>Marinilabiliales</taxon>
        <taxon>Marinilabiliaceae</taxon>
        <taxon>Carboxylicivirga</taxon>
    </lineage>
</organism>
<reference evidence="1 2" key="1">
    <citation type="journal article" date="2015" name="Int. J. Syst. Evol. Microbiol.">
        <title>Carboxylicivirga linearis sp. nov., isolated from a sea cucumber culture pond.</title>
        <authorList>
            <person name="Wang F.Q."/>
            <person name="Zhou Y.X."/>
            <person name="Lin X.Z."/>
            <person name="Chen G.J."/>
            <person name="Du Z.J."/>
        </authorList>
    </citation>
    <scope>NUCLEOTIDE SEQUENCE [LARGE SCALE GENOMIC DNA]</scope>
    <source>
        <strain evidence="1 2">FB218</strain>
    </source>
</reference>
<dbReference type="Gene3D" id="3.40.50.1820">
    <property type="entry name" value="alpha/beta hydrolase"/>
    <property type="match status" value="1"/>
</dbReference>
<dbReference type="InterPro" id="IPR000801">
    <property type="entry name" value="Esterase-like"/>
</dbReference>
<evidence type="ECO:0008006" key="3">
    <source>
        <dbReference type="Google" id="ProtNLM"/>
    </source>
</evidence>